<dbReference type="InterPro" id="IPR045584">
    <property type="entry name" value="Pilin-like"/>
</dbReference>
<evidence type="ECO:0000313" key="2">
    <source>
        <dbReference type="Proteomes" id="UP000519158"/>
    </source>
</evidence>
<dbReference type="OrthoDB" id="5902365at2"/>
<sequence>MRRQNGFTLLELIIAVLILAILSATAMVKFLNVQGSARASKIHDVAGNLRTGIDMIYAKSAIAGVEGECNYVEKTEIETYYVCHGYPIAYVDSLRRLLNIDRTELHVINKEVDSGSNAERVAAISFDADNYTYSPEGDFCQVLYQPEKEPQIVVLDGAC</sequence>
<dbReference type="Gene3D" id="3.30.700.10">
    <property type="entry name" value="Glycoprotein, Type 4 Pilin"/>
    <property type="match status" value="1"/>
</dbReference>
<dbReference type="NCBIfam" id="TIGR02532">
    <property type="entry name" value="IV_pilin_GFxxxE"/>
    <property type="match status" value="1"/>
</dbReference>
<gene>
    <name evidence="1" type="ORF">F0234_06220</name>
</gene>
<reference evidence="1 2" key="1">
    <citation type="submission" date="2019-09" db="EMBL/GenBank/DDBJ databases">
        <title>Draft genome sequencing and comparative genomics of hatchery-associated Vibrios.</title>
        <authorList>
            <person name="Kehlet-Delgado H."/>
            <person name="Mueller R.S."/>
        </authorList>
    </citation>
    <scope>NUCLEOTIDE SEQUENCE [LARGE SCALE GENOMIC DNA]</scope>
    <source>
        <strain evidence="1 2">99-70-13A3</strain>
    </source>
</reference>
<accession>A0A1A6LWG9</accession>
<evidence type="ECO:0000313" key="1">
    <source>
        <dbReference type="EMBL" id="NOJ12351.1"/>
    </source>
</evidence>
<dbReference type="Proteomes" id="UP000519158">
    <property type="component" value="Unassembled WGS sequence"/>
</dbReference>
<protein>
    <submittedName>
        <fullName evidence="1">Type II secretion system protein</fullName>
    </submittedName>
</protein>
<organism evidence="1 2">
    <name type="scientific">Vibrio splendidus</name>
    <dbReference type="NCBI Taxonomy" id="29497"/>
    <lineage>
        <taxon>Bacteria</taxon>
        <taxon>Pseudomonadati</taxon>
        <taxon>Pseudomonadota</taxon>
        <taxon>Gammaproteobacteria</taxon>
        <taxon>Vibrionales</taxon>
        <taxon>Vibrionaceae</taxon>
        <taxon>Vibrio</taxon>
    </lineage>
</organism>
<dbReference type="Pfam" id="PF07963">
    <property type="entry name" value="N_methyl"/>
    <property type="match status" value="1"/>
</dbReference>
<dbReference type="EMBL" id="VTXL01000004">
    <property type="protein sequence ID" value="NOJ12351.1"/>
    <property type="molecule type" value="Genomic_DNA"/>
</dbReference>
<dbReference type="AlphaFoldDB" id="A0A1A6LWG9"/>
<comment type="caution">
    <text evidence="1">The sequence shown here is derived from an EMBL/GenBank/DDBJ whole genome shotgun (WGS) entry which is preliminary data.</text>
</comment>
<dbReference type="InterPro" id="IPR012902">
    <property type="entry name" value="N_methyl_site"/>
</dbReference>
<dbReference type="SUPFAM" id="SSF54523">
    <property type="entry name" value="Pili subunits"/>
    <property type="match status" value="1"/>
</dbReference>
<proteinExistence type="predicted"/>
<name>A0A1A6LWG9_VIBSP</name>
<dbReference type="RefSeq" id="WP_065205831.1">
    <property type="nucleotide sequence ID" value="NZ_CAWNVA010000006.1"/>
</dbReference>